<proteinExistence type="inferred from homology"/>
<dbReference type="EMBL" id="SNQI01000005">
    <property type="protein sequence ID" value="TEW72558.1"/>
    <property type="molecule type" value="Genomic_DNA"/>
</dbReference>
<evidence type="ECO:0000313" key="3">
    <source>
        <dbReference type="EMBL" id="TEW72558.1"/>
    </source>
</evidence>
<dbReference type="AlphaFoldDB" id="A0A4Y8APQ4"/>
<dbReference type="Gene3D" id="3.40.50.12370">
    <property type="match status" value="1"/>
</dbReference>
<sequence length="299" mass="34744">MSFIISTAFFKFVLIINGMKNILILTDFSKKSWNSIIYALGLFQNEQCNFHLLNAENRNDNEKDDNFYNQVDLIQVKSKRDSKRKIEALITKINTLKIKENHTFIPILEENNIVEATRNQVKTKKIDLIVIGANDIPSKGQITRNSISEEIITKVKCSVLVVPEIAVFTGVKEIVFPTDYTNYYEAKLLHYLTTKSGYNNAAVRFLYLNKLSKTLNKEQLWNKETLQDYFADKQHSFHSEINKNFEESLEQFINEKNIDLIVLAAKNLNLLEQILFRPQKATLNYYSKTPFLALHQSNF</sequence>
<dbReference type="InterPro" id="IPR006015">
    <property type="entry name" value="Universal_stress_UspA"/>
</dbReference>
<keyword evidence="4" id="KW-1185">Reference proteome</keyword>
<gene>
    <name evidence="3" type="ORF">E2488_14010</name>
</gene>
<dbReference type="SUPFAM" id="SSF52402">
    <property type="entry name" value="Adenine nucleotide alpha hydrolases-like"/>
    <property type="match status" value="2"/>
</dbReference>
<comment type="caution">
    <text evidence="3">The sequence shown here is derived from an EMBL/GenBank/DDBJ whole genome shotgun (WGS) entry which is preliminary data.</text>
</comment>
<evidence type="ECO:0000256" key="1">
    <source>
        <dbReference type="ARBA" id="ARBA00008791"/>
    </source>
</evidence>
<dbReference type="Pfam" id="PF00582">
    <property type="entry name" value="Usp"/>
    <property type="match status" value="1"/>
</dbReference>
<reference evidence="3 4" key="1">
    <citation type="journal article" date="2011" name="J. Microbiol.">
        <title>Gramella jeungdoensis sp. nov., isolated from a solar saltern in Korea.</title>
        <authorList>
            <person name="Joung Y."/>
            <person name="Kim H."/>
            <person name="Jang T."/>
            <person name="Ahn T.S."/>
            <person name="Joh K."/>
        </authorList>
    </citation>
    <scope>NUCLEOTIDE SEQUENCE [LARGE SCALE GENOMIC DNA]</scope>
    <source>
        <strain evidence="3 4">KCTC 23123</strain>
    </source>
</reference>
<evidence type="ECO:0000259" key="2">
    <source>
        <dbReference type="Pfam" id="PF00582"/>
    </source>
</evidence>
<accession>A0A4Y8APQ4</accession>
<dbReference type="Proteomes" id="UP000298517">
    <property type="component" value="Unassembled WGS sequence"/>
</dbReference>
<feature type="domain" description="UspA" evidence="2">
    <location>
        <begin position="19"/>
        <end position="163"/>
    </location>
</feature>
<protein>
    <submittedName>
        <fullName evidence="3">Universal stress protein</fullName>
    </submittedName>
</protein>
<dbReference type="CDD" id="cd00293">
    <property type="entry name" value="USP-like"/>
    <property type="match status" value="1"/>
</dbReference>
<organism evidence="3 4">
    <name type="scientific">Gramella jeungdoensis</name>
    <dbReference type="NCBI Taxonomy" id="708091"/>
    <lineage>
        <taxon>Bacteria</taxon>
        <taxon>Pseudomonadati</taxon>
        <taxon>Bacteroidota</taxon>
        <taxon>Flavobacteriia</taxon>
        <taxon>Flavobacteriales</taxon>
        <taxon>Flavobacteriaceae</taxon>
        <taxon>Christiangramia</taxon>
    </lineage>
</organism>
<dbReference type="InterPro" id="IPR006016">
    <property type="entry name" value="UspA"/>
</dbReference>
<name>A0A4Y8APQ4_9FLAO</name>
<evidence type="ECO:0000313" key="4">
    <source>
        <dbReference type="Proteomes" id="UP000298517"/>
    </source>
</evidence>
<comment type="similarity">
    <text evidence="1">Belongs to the universal stress protein A family.</text>
</comment>
<dbReference type="PRINTS" id="PR01438">
    <property type="entry name" value="UNVRSLSTRESS"/>
</dbReference>